<dbReference type="InterPro" id="IPR022919">
    <property type="entry name" value="Pept_M48_protease_HtpX"/>
</dbReference>
<comment type="subcellular location">
    <subcellularLocation>
        <location evidence="11">Cell membrane</location>
        <topology evidence="11">Multi-pass membrane protein</topology>
    </subcellularLocation>
</comment>
<dbReference type="RefSeq" id="WP_369609447.1">
    <property type="nucleotide sequence ID" value="NZ_AP031322.1"/>
</dbReference>
<gene>
    <name evidence="11" type="primary">htpX</name>
    <name evidence="13" type="ORF">SJAV_18340</name>
</gene>
<comment type="similarity">
    <text evidence="1 11">Belongs to the peptidase M48B family.</text>
</comment>
<evidence type="ECO:0000313" key="13">
    <source>
        <dbReference type="EMBL" id="BFH73890.1"/>
    </source>
</evidence>
<evidence type="ECO:0000256" key="3">
    <source>
        <dbReference type="ARBA" id="ARBA00022670"/>
    </source>
</evidence>
<proteinExistence type="inferred from homology"/>
<sequence>MNIGSSLKGKIIIALFFTIVSEGVISLFIVNFLKLPLIFFIVFLLTLWFIQWIISPYLVGRNSVELLKEDPYYGWVYEIVERVSKLAGIKTPKVYLVDERYPNAFAYGNYITGKRIGITLPLLQILTPEELEAVIGHEIGHIKHNDVEIGLAIGLLPSILGFISNLLINLGWITLIFAGDEIDLIVGLSMLAIGGVLFVVTFFLQLFVLWFNRLRESYADYFSYQLFNEKAWNLARALAKIEIYMQNVRLDPFRGIIVTVPPTKVKETDPDLLIEDLLHEKTSVFSDILSTHPHPAKRVKMIYELTKPTLF</sequence>
<keyword evidence="5 11" id="KW-0479">Metal-binding</keyword>
<comment type="cofactor">
    <cofactor evidence="11">
        <name>Zn(2+)</name>
        <dbReference type="ChEBI" id="CHEBI:29105"/>
    </cofactor>
    <text evidence="11">Binds 1 zinc ion per subunit.</text>
</comment>
<name>A0AAT9GT39_9CREN</name>
<feature type="binding site" evidence="11">
    <location>
        <position position="141"/>
    </location>
    <ligand>
        <name>Zn(2+)</name>
        <dbReference type="ChEBI" id="CHEBI:29105"/>
        <note>catalytic</note>
    </ligand>
</feature>
<evidence type="ECO:0000256" key="1">
    <source>
        <dbReference type="ARBA" id="ARBA00009779"/>
    </source>
</evidence>
<keyword evidence="7 11" id="KW-0862">Zinc</keyword>
<evidence type="ECO:0000256" key="2">
    <source>
        <dbReference type="ARBA" id="ARBA00022475"/>
    </source>
</evidence>
<keyword evidence="3 11" id="KW-0645">Protease</keyword>
<protein>
    <recommendedName>
        <fullName evidence="11">Protease HtpX homolog</fullName>
        <ecNumber evidence="11">3.4.24.-</ecNumber>
    </recommendedName>
</protein>
<dbReference type="PANTHER" id="PTHR43221">
    <property type="entry name" value="PROTEASE HTPX"/>
    <property type="match status" value="1"/>
</dbReference>
<dbReference type="EC" id="3.4.24.-" evidence="11"/>
<feature type="transmembrane region" description="Helical" evidence="11">
    <location>
        <begin position="151"/>
        <end position="178"/>
    </location>
</feature>
<evidence type="ECO:0000256" key="11">
    <source>
        <dbReference type="HAMAP-Rule" id="MF_00188"/>
    </source>
</evidence>
<evidence type="ECO:0000259" key="12">
    <source>
        <dbReference type="Pfam" id="PF01435"/>
    </source>
</evidence>
<feature type="domain" description="Peptidase M48" evidence="12">
    <location>
        <begin position="74"/>
        <end position="304"/>
    </location>
</feature>
<dbReference type="HAMAP" id="MF_00188">
    <property type="entry name" value="Pept_M48_protease_HtpX"/>
    <property type="match status" value="1"/>
</dbReference>
<dbReference type="Pfam" id="PF01435">
    <property type="entry name" value="Peptidase_M48"/>
    <property type="match status" value="1"/>
</dbReference>
<dbReference type="AlphaFoldDB" id="A0AAT9GT39"/>
<feature type="transmembrane region" description="Helical" evidence="11">
    <location>
        <begin position="38"/>
        <end position="59"/>
    </location>
</feature>
<evidence type="ECO:0000256" key="9">
    <source>
        <dbReference type="ARBA" id="ARBA00023049"/>
    </source>
</evidence>
<dbReference type="InterPro" id="IPR001915">
    <property type="entry name" value="Peptidase_M48"/>
</dbReference>
<keyword evidence="4 11" id="KW-0812">Transmembrane</keyword>
<dbReference type="CDD" id="cd07338">
    <property type="entry name" value="M48B_HtpX_like"/>
    <property type="match status" value="1"/>
</dbReference>
<dbReference type="GO" id="GO:0005886">
    <property type="term" value="C:plasma membrane"/>
    <property type="evidence" value="ECO:0007669"/>
    <property type="project" value="UniProtKB-SubCell"/>
</dbReference>
<reference evidence="13" key="1">
    <citation type="submission" date="2024-03" db="EMBL/GenBank/DDBJ databases">
        <title>Complete genome sequence of Sulfurisphaera javensis strain KD-1.</title>
        <authorList>
            <person name="Sakai H."/>
            <person name="Nur N."/>
            <person name="Suwanto A."/>
            <person name="Kurosawa N."/>
        </authorList>
    </citation>
    <scope>NUCLEOTIDE SEQUENCE</scope>
    <source>
        <strain evidence="13">KD-1</strain>
    </source>
</reference>
<keyword evidence="9 11" id="KW-0482">Metalloprotease</keyword>
<evidence type="ECO:0000256" key="8">
    <source>
        <dbReference type="ARBA" id="ARBA00022989"/>
    </source>
</evidence>
<dbReference type="GO" id="GO:0004222">
    <property type="term" value="F:metalloendopeptidase activity"/>
    <property type="evidence" value="ECO:0007669"/>
    <property type="project" value="UniProtKB-UniRule"/>
</dbReference>
<keyword evidence="8 11" id="KW-1133">Transmembrane helix</keyword>
<accession>A0AAT9GT39</accession>
<keyword evidence="6 11" id="KW-0378">Hydrolase</keyword>
<keyword evidence="10 11" id="KW-0472">Membrane</keyword>
<evidence type="ECO:0000256" key="6">
    <source>
        <dbReference type="ARBA" id="ARBA00022801"/>
    </source>
</evidence>
<dbReference type="EMBL" id="AP031322">
    <property type="protein sequence ID" value="BFH73890.1"/>
    <property type="molecule type" value="Genomic_DNA"/>
</dbReference>
<dbReference type="PANTHER" id="PTHR43221:SF2">
    <property type="entry name" value="PROTEASE HTPX HOMOLOG"/>
    <property type="match status" value="1"/>
</dbReference>
<evidence type="ECO:0000256" key="4">
    <source>
        <dbReference type="ARBA" id="ARBA00022692"/>
    </source>
</evidence>
<dbReference type="InterPro" id="IPR050083">
    <property type="entry name" value="HtpX_protease"/>
</dbReference>
<evidence type="ECO:0000256" key="10">
    <source>
        <dbReference type="ARBA" id="ARBA00023136"/>
    </source>
</evidence>
<organism evidence="13">
    <name type="scientific">Sulfurisphaera javensis</name>
    <dbReference type="NCBI Taxonomy" id="2049879"/>
    <lineage>
        <taxon>Archaea</taxon>
        <taxon>Thermoproteota</taxon>
        <taxon>Thermoprotei</taxon>
        <taxon>Sulfolobales</taxon>
        <taxon>Sulfolobaceae</taxon>
        <taxon>Sulfurisphaera</taxon>
    </lineage>
</organism>
<evidence type="ECO:0000256" key="5">
    <source>
        <dbReference type="ARBA" id="ARBA00022723"/>
    </source>
</evidence>
<feature type="binding site" evidence="11">
    <location>
        <position position="137"/>
    </location>
    <ligand>
        <name>Zn(2+)</name>
        <dbReference type="ChEBI" id="CHEBI:29105"/>
        <note>catalytic</note>
    </ligand>
</feature>
<keyword evidence="2 11" id="KW-1003">Cell membrane</keyword>
<dbReference type="GeneID" id="92354787"/>
<dbReference type="GO" id="GO:0006508">
    <property type="term" value="P:proteolysis"/>
    <property type="evidence" value="ECO:0007669"/>
    <property type="project" value="UniProtKB-KW"/>
</dbReference>
<feature type="binding site" evidence="11">
    <location>
        <position position="216"/>
    </location>
    <ligand>
        <name>Zn(2+)</name>
        <dbReference type="ChEBI" id="CHEBI:29105"/>
        <note>catalytic</note>
    </ligand>
</feature>
<feature type="transmembrane region" description="Helical" evidence="11">
    <location>
        <begin position="184"/>
        <end position="211"/>
    </location>
</feature>
<evidence type="ECO:0000256" key="7">
    <source>
        <dbReference type="ARBA" id="ARBA00022833"/>
    </source>
</evidence>
<feature type="active site" evidence="11">
    <location>
        <position position="138"/>
    </location>
</feature>
<dbReference type="Gene3D" id="3.30.2010.10">
    <property type="entry name" value="Metalloproteases ('zincins'), catalytic domain"/>
    <property type="match status" value="1"/>
</dbReference>
<dbReference type="KEGG" id="sjv:SJAV_18340"/>
<feature type="transmembrane region" description="Helical" evidence="11">
    <location>
        <begin position="12"/>
        <end position="32"/>
    </location>
</feature>
<dbReference type="GO" id="GO:0008270">
    <property type="term" value="F:zinc ion binding"/>
    <property type="evidence" value="ECO:0007669"/>
    <property type="project" value="UniProtKB-UniRule"/>
</dbReference>